<dbReference type="FunCoup" id="A0A0M9UD11">
    <property type="interactions" value="306"/>
</dbReference>
<dbReference type="InParanoid" id="A0A0M9UD11"/>
<dbReference type="InterPro" id="IPR036249">
    <property type="entry name" value="Thioredoxin-like_sf"/>
</dbReference>
<feature type="domain" description="Spermatogenesis-associated protein 20-like TRX" evidence="1">
    <location>
        <begin position="2"/>
        <end position="162"/>
    </location>
</feature>
<accession>A0A0M9UD11</accession>
<keyword evidence="4" id="KW-1185">Reference proteome</keyword>
<evidence type="ECO:0000313" key="2">
    <source>
        <dbReference type="EMBL" id="GAP63467.1"/>
    </source>
</evidence>
<dbReference type="EMBL" id="LGKN01000004">
    <property type="protein sequence ID" value="KPL88445.1"/>
    <property type="molecule type" value="Genomic_DNA"/>
</dbReference>
<protein>
    <submittedName>
        <fullName evidence="3">Thioredoxin</fullName>
    </submittedName>
</protein>
<dbReference type="SUPFAM" id="SSF48208">
    <property type="entry name" value="Six-hairpin glycosidases"/>
    <property type="match status" value="1"/>
</dbReference>
<dbReference type="RefSeq" id="WP_054493300.1">
    <property type="nucleotide sequence ID" value="NZ_BBZA01000148.1"/>
</dbReference>
<dbReference type="AlphaFoldDB" id="A0A0M9UD11"/>
<dbReference type="InterPro" id="IPR012341">
    <property type="entry name" value="6hp_glycosidase-like_sf"/>
</dbReference>
<dbReference type="PIRSF" id="PIRSF006402">
    <property type="entry name" value="UCP006402_thioredoxin"/>
    <property type="match status" value="1"/>
</dbReference>
<dbReference type="OrthoDB" id="9762614at2"/>
<dbReference type="GO" id="GO:0005975">
    <property type="term" value="P:carbohydrate metabolic process"/>
    <property type="evidence" value="ECO:0007669"/>
    <property type="project" value="InterPro"/>
</dbReference>
<dbReference type="PANTHER" id="PTHR42899">
    <property type="entry name" value="SPERMATOGENESIS-ASSOCIATED PROTEIN 20"/>
    <property type="match status" value="1"/>
</dbReference>
<evidence type="ECO:0000313" key="5">
    <source>
        <dbReference type="Proteomes" id="UP000050502"/>
    </source>
</evidence>
<reference evidence="2 4" key="1">
    <citation type="journal article" date="2015" name="Genome Announc.">
        <title>Draft Genome Sequence of a Heterotrophic Facultative Anaerobic Thermophilic Bacterium, Ardenticatena maritima Strain 110ST.</title>
        <authorList>
            <person name="Kawaichi S."/>
            <person name="Yoshida T."/>
            <person name="Sako Y."/>
            <person name="Nakamura R."/>
        </authorList>
    </citation>
    <scope>NUCLEOTIDE SEQUENCE [LARGE SCALE GENOMIC DNA]</scope>
    <source>
        <strain evidence="2 4">110S</strain>
    </source>
</reference>
<dbReference type="Pfam" id="PF03190">
    <property type="entry name" value="Thioredox_DsbH"/>
    <property type="match status" value="1"/>
</dbReference>
<dbReference type="Gene3D" id="1.50.10.10">
    <property type="match status" value="2"/>
</dbReference>
<dbReference type="SUPFAM" id="SSF52833">
    <property type="entry name" value="Thioredoxin-like"/>
    <property type="match status" value="1"/>
</dbReference>
<dbReference type="Proteomes" id="UP000050502">
    <property type="component" value="Unassembled WGS sequence"/>
</dbReference>
<reference evidence="4" key="3">
    <citation type="submission" date="2015-08" db="EMBL/GenBank/DDBJ databases">
        <title>Draft Genome Sequence of a Heterotrophic Facultative Anaerobic Bacterium Ardenticatena maritima Strain 110S.</title>
        <authorList>
            <person name="Kawaichi S."/>
            <person name="Yoshida T."/>
            <person name="Sako Y."/>
            <person name="Nakamura R."/>
        </authorList>
    </citation>
    <scope>NUCLEOTIDE SEQUENCE [LARGE SCALE GENOMIC DNA]</scope>
    <source>
        <strain evidence="4">110S</strain>
    </source>
</reference>
<name>A0A0M9UD11_9CHLR</name>
<organism evidence="2 4">
    <name type="scientific">Ardenticatena maritima</name>
    <dbReference type="NCBI Taxonomy" id="872965"/>
    <lineage>
        <taxon>Bacteria</taxon>
        <taxon>Bacillati</taxon>
        <taxon>Chloroflexota</taxon>
        <taxon>Ardenticatenia</taxon>
        <taxon>Ardenticatenales</taxon>
        <taxon>Ardenticatenaceae</taxon>
        <taxon>Ardenticatena</taxon>
    </lineage>
</organism>
<dbReference type="InterPro" id="IPR024705">
    <property type="entry name" value="Ssp411"/>
</dbReference>
<dbReference type="InterPro" id="IPR004879">
    <property type="entry name" value="Ssp411-like_TRX"/>
</dbReference>
<evidence type="ECO:0000313" key="4">
    <source>
        <dbReference type="Proteomes" id="UP000037784"/>
    </source>
</evidence>
<sequence length="688" mass="78183">MPNRLANETSPYLLQHKDNPVDWYPWGEEAFAKARAEDKPIFLSIGYAACHWCHVMERESFEDPTVAAFMNEHFVNIKVDREERPDVDAIYMEAVQALTGSGGWPMSVFLTPDGKPFYAGTYFPPEPRYGMPSFMQVLQSIAHAWQHQREDLIAQGDKLVAFIHNNTRIASTPRTLSPDLLATAVRKMARYYDPEWGGFGRAPKFPQPTNLELLLRAWRRTRSEDAMRMLITMLDRMAFGGIYDQLGGGFHRYSVDRYWLVPHFEKMLYDNAQLASVYLHAWQAFHAPRYQRIVEETLTYLVRDMRDPSGGFYSSQDADSEGEEGKFYVWTVDEVRRLLGEEDARIAVAFYAMREGGNWEGRNVLWVPRNPREIAAELGLAPEDLEARMAEIRRRLFEARQHRVPPATDDKVLTDWNALTVRAFAEAGAVFGRSEWVRIATETADFLLSALRRDDGRLWHTWSPRTQEARVAGMLTDYAYLVDALITLYEATFEPRYIRKARALADIMVRDFWDAEQGGFFDTAADATDLVVRPKSVIDNATPSGNSMAALALLRLATLTDDQTLRERGETTLHLVGATAAEQPLGFANWLCAVDFAVGPVAELALVGLSSHLPPFLQVIHTRYLPNKVLAARTETTPEDVETLIPLLRDRPLHAERATAYLCRRFVCLAPAHTPDVLAQQLDTFDIT</sequence>
<reference evidence="3 5" key="2">
    <citation type="submission" date="2015-07" db="EMBL/GenBank/DDBJ databases">
        <title>Whole genome sequence of Ardenticatena maritima DSM 23922.</title>
        <authorList>
            <person name="Hemp J."/>
            <person name="Ward L.M."/>
            <person name="Pace L.A."/>
            <person name="Fischer W.W."/>
        </authorList>
    </citation>
    <scope>NUCLEOTIDE SEQUENCE [LARGE SCALE GENOMIC DNA]</scope>
    <source>
        <strain evidence="3 5">110S</strain>
    </source>
</reference>
<dbReference type="EMBL" id="BBZA01000148">
    <property type="protein sequence ID" value="GAP63467.1"/>
    <property type="molecule type" value="Genomic_DNA"/>
</dbReference>
<dbReference type="InterPro" id="IPR008928">
    <property type="entry name" value="6-hairpin_glycosidase_sf"/>
</dbReference>
<gene>
    <name evidence="2" type="ORF">ARMA_1890</name>
    <name evidence="3" type="ORF">SE16_06500</name>
</gene>
<dbReference type="CDD" id="cd02955">
    <property type="entry name" value="SSP411"/>
    <property type="match status" value="1"/>
</dbReference>
<dbReference type="Gene3D" id="3.40.30.10">
    <property type="entry name" value="Glutaredoxin"/>
    <property type="match status" value="1"/>
</dbReference>
<dbReference type="Proteomes" id="UP000037784">
    <property type="component" value="Unassembled WGS sequence"/>
</dbReference>
<dbReference type="STRING" id="872965.SE16_06500"/>
<dbReference type="PANTHER" id="PTHR42899:SF1">
    <property type="entry name" value="SPERMATOGENESIS-ASSOCIATED PROTEIN 20"/>
    <property type="match status" value="1"/>
</dbReference>
<dbReference type="PATRIC" id="fig|872965.6.peg.1338"/>
<comment type="caution">
    <text evidence="2">The sequence shown here is derived from an EMBL/GenBank/DDBJ whole genome shotgun (WGS) entry which is preliminary data.</text>
</comment>
<evidence type="ECO:0000259" key="1">
    <source>
        <dbReference type="Pfam" id="PF03190"/>
    </source>
</evidence>
<evidence type="ECO:0000313" key="3">
    <source>
        <dbReference type="EMBL" id="KPL88445.1"/>
    </source>
</evidence>
<proteinExistence type="predicted"/>